<organism evidence="4 5">
    <name type="scientific">Eleutherodactylus coqui</name>
    <name type="common">Puerto Rican coqui</name>
    <dbReference type="NCBI Taxonomy" id="57060"/>
    <lineage>
        <taxon>Eukaryota</taxon>
        <taxon>Metazoa</taxon>
        <taxon>Chordata</taxon>
        <taxon>Craniata</taxon>
        <taxon>Vertebrata</taxon>
        <taxon>Euteleostomi</taxon>
        <taxon>Amphibia</taxon>
        <taxon>Batrachia</taxon>
        <taxon>Anura</taxon>
        <taxon>Neobatrachia</taxon>
        <taxon>Hyloidea</taxon>
        <taxon>Eleutherodactylidae</taxon>
        <taxon>Eleutherodactylinae</taxon>
        <taxon>Eleutherodactylus</taxon>
        <taxon>Eleutherodactylus</taxon>
    </lineage>
</organism>
<keyword evidence="2" id="KW-0472">Membrane</keyword>
<dbReference type="InterPro" id="IPR013783">
    <property type="entry name" value="Ig-like_fold"/>
</dbReference>
<dbReference type="AlphaFoldDB" id="A0A8J6BK36"/>
<gene>
    <name evidence="4" type="ORF">GDO78_018889</name>
</gene>
<name>A0A8J6BK36_ELECQ</name>
<evidence type="ECO:0000259" key="3">
    <source>
        <dbReference type="PROSITE" id="PS50853"/>
    </source>
</evidence>
<dbReference type="InterPro" id="IPR036116">
    <property type="entry name" value="FN3_sf"/>
</dbReference>
<dbReference type="Gene3D" id="2.60.40.10">
    <property type="entry name" value="Immunoglobulins"/>
    <property type="match status" value="2"/>
</dbReference>
<comment type="caution">
    <text evidence="4">The sequence shown here is derived from an EMBL/GenBank/DDBJ whole genome shotgun (WGS) entry which is preliminary data.</text>
</comment>
<sequence>MKLGTPETVLSPTPAAAGCDSPGPGTRPMPTPSLGDSASSPASTSSAPTPTPQHAGLRIEQRHSDVKEVTKNASFVVLYNNTSVPHYTYNIYHLNPFTQHNISVSCMNEVGWSLPSSWIVAKTTEGAPSTAPQNITVITNGSYPLTVTWTQPLLSVQNGALLGYKVKLICNVNGNKNVSNIMNSNTTTLVIPTGSTNATCTVSVACFTVGGIGPYSQAVQVFIPSDGSLASATISTPESGQVSPYIILLGFICGLMIILLLIYGVVKFISKKKEIEFG</sequence>
<dbReference type="OrthoDB" id="4062651at2759"/>
<evidence type="ECO:0000313" key="4">
    <source>
        <dbReference type="EMBL" id="KAG9465110.1"/>
    </source>
</evidence>
<dbReference type="Proteomes" id="UP000770717">
    <property type="component" value="Unassembled WGS sequence"/>
</dbReference>
<reference evidence="4" key="1">
    <citation type="thesis" date="2020" institute="ProQuest LLC" country="789 East Eisenhower Parkway, Ann Arbor, MI, USA">
        <title>Comparative Genomics and Chromosome Evolution.</title>
        <authorList>
            <person name="Mudd A.B."/>
        </authorList>
    </citation>
    <scope>NUCLEOTIDE SEQUENCE</scope>
    <source>
        <strain evidence="4">HN-11 Male</strain>
        <tissue evidence="4">Kidney and liver</tissue>
    </source>
</reference>
<feature type="region of interest" description="Disordered" evidence="1">
    <location>
        <begin position="1"/>
        <end position="54"/>
    </location>
</feature>
<evidence type="ECO:0000256" key="2">
    <source>
        <dbReference type="SAM" id="Phobius"/>
    </source>
</evidence>
<dbReference type="InterPro" id="IPR003961">
    <property type="entry name" value="FN3_dom"/>
</dbReference>
<keyword evidence="5" id="KW-1185">Reference proteome</keyword>
<dbReference type="Pfam" id="PF00041">
    <property type="entry name" value="fn3"/>
    <property type="match status" value="1"/>
</dbReference>
<evidence type="ECO:0000313" key="5">
    <source>
        <dbReference type="Proteomes" id="UP000770717"/>
    </source>
</evidence>
<evidence type="ECO:0000256" key="1">
    <source>
        <dbReference type="SAM" id="MobiDB-lite"/>
    </source>
</evidence>
<protein>
    <recommendedName>
        <fullName evidence="3">Fibronectin type-III domain-containing protein</fullName>
    </recommendedName>
</protein>
<dbReference type="PROSITE" id="PS50853">
    <property type="entry name" value="FN3"/>
    <property type="match status" value="2"/>
</dbReference>
<feature type="transmembrane region" description="Helical" evidence="2">
    <location>
        <begin position="245"/>
        <end position="266"/>
    </location>
</feature>
<dbReference type="PROSITE" id="PS51257">
    <property type="entry name" value="PROKAR_LIPOPROTEIN"/>
    <property type="match status" value="1"/>
</dbReference>
<accession>A0A8J6BK36</accession>
<dbReference type="CDD" id="cd00063">
    <property type="entry name" value="FN3"/>
    <property type="match status" value="2"/>
</dbReference>
<feature type="domain" description="Fibronectin type-III" evidence="3">
    <location>
        <begin position="131"/>
        <end position="226"/>
    </location>
</feature>
<feature type="compositionally biased region" description="Low complexity" evidence="1">
    <location>
        <begin position="37"/>
        <end position="48"/>
    </location>
</feature>
<keyword evidence="2" id="KW-0812">Transmembrane</keyword>
<dbReference type="EMBL" id="WNTK01003455">
    <property type="protein sequence ID" value="KAG9465110.1"/>
    <property type="molecule type" value="Genomic_DNA"/>
</dbReference>
<dbReference type="SUPFAM" id="SSF49265">
    <property type="entry name" value="Fibronectin type III"/>
    <property type="match status" value="1"/>
</dbReference>
<feature type="domain" description="Fibronectin type-III" evidence="3">
    <location>
        <begin position="29"/>
        <end position="126"/>
    </location>
</feature>
<proteinExistence type="predicted"/>
<keyword evidence="2" id="KW-1133">Transmembrane helix</keyword>